<sequence length="111" mass="12195">NKNKKLFDESLSEVMQSLAAFASPPATAVAPTPKAIHDMTTLVTLLRELAVLLREQDSKADTLLQPLSTQLRGQPVEELLQAMTQRLKHYDYEGACETLTEIAQTVGVSLD</sequence>
<dbReference type="Proteomes" id="UP001196980">
    <property type="component" value="Unassembled WGS sequence"/>
</dbReference>
<reference evidence="1 2" key="1">
    <citation type="journal article" date="2020" name="J Geophys Res Biogeosci">
        <title>Magnetotaxis as an Adaptation to Enable Bacterial Shuttling of Microbial Sulfur and Sulfur Cycling Across Aquatic Oxic#Anoxic Interfaces.</title>
        <authorList>
            <person name="Li J."/>
            <person name="Liu P."/>
            <person name="Wang J."/>
            <person name="Roberts A.P."/>
            <person name="Pan Y."/>
        </authorList>
    </citation>
    <scope>NUCLEOTIDE SEQUENCE [LARGE SCALE GENOMIC DNA]</scope>
    <source>
        <strain evidence="1 2">MYR-1_YQ</strain>
    </source>
</reference>
<organism evidence="1 2">
    <name type="scientific">Candidatus Magnetobacterium casense</name>
    <dbReference type="NCBI Taxonomy" id="1455061"/>
    <lineage>
        <taxon>Bacteria</taxon>
        <taxon>Pseudomonadati</taxon>
        <taxon>Nitrospirota</taxon>
        <taxon>Thermodesulfovibrionia</taxon>
        <taxon>Thermodesulfovibrionales</taxon>
        <taxon>Candidatus Magnetobacteriaceae</taxon>
        <taxon>Candidatus Magnetobacterium</taxon>
    </lineage>
</organism>
<protein>
    <submittedName>
        <fullName evidence="1">Uncharacterized protein</fullName>
    </submittedName>
</protein>
<evidence type="ECO:0000313" key="1">
    <source>
        <dbReference type="EMBL" id="MBV6343469.1"/>
    </source>
</evidence>
<name>A0ABS6S3P2_9BACT</name>
<keyword evidence="2" id="KW-1185">Reference proteome</keyword>
<proteinExistence type="predicted"/>
<feature type="non-terminal residue" evidence="1">
    <location>
        <position position="1"/>
    </location>
</feature>
<comment type="caution">
    <text evidence="1">The sequence shown here is derived from an EMBL/GenBank/DDBJ whole genome shotgun (WGS) entry which is preliminary data.</text>
</comment>
<dbReference type="RefSeq" id="WP_218254086.1">
    <property type="nucleotide sequence ID" value="NZ_JABXWD010000610.1"/>
</dbReference>
<dbReference type="EMBL" id="JABXWD010000610">
    <property type="protein sequence ID" value="MBV6343469.1"/>
    <property type="molecule type" value="Genomic_DNA"/>
</dbReference>
<gene>
    <name evidence="1" type="ORF">HWQ67_18000</name>
</gene>
<accession>A0ABS6S3P2</accession>
<evidence type="ECO:0000313" key="2">
    <source>
        <dbReference type="Proteomes" id="UP001196980"/>
    </source>
</evidence>